<gene>
    <name evidence="1" type="ORF">AB5J54_40485</name>
</gene>
<proteinExistence type="predicted"/>
<name>A0AB39TD19_9ACTN</name>
<dbReference type="RefSeq" id="WP_369149013.1">
    <property type="nucleotide sequence ID" value="NZ_CP163444.1"/>
</dbReference>
<dbReference type="AlphaFoldDB" id="A0AB39TD19"/>
<evidence type="ECO:0000313" key="1">
    <source>
        <dbReference type="EMBL" id="XDQ76413.1"/>
    </source>
</evidence>
<reference evidence="1" key="1">
    <citation type="submission" date="2024-07" db="EMBL/GenBank/DDBJ databases">
        <authorList>
            <person name="Yu S.T."/>
        </authorList>
    </citation>
    <scope>NUCLEOTIDE SEQUENCE</scope>
    <source>
        <strain evidence="1">R44</strain>
    </source>
</reference>
<sequence>MAVDRALEPAGAIVAGVHQDHGGDELIRTMAPVITELKQMVSQRLNNSDLSAATAMALFRAHLAFAGATVWSLAEYEFEDGFYRVDCPHCSLGITIAIGSYVSGRAYTSRRG</sequence>
<dbReference type="EMBL" id="CP163444">
    <property type="protein sequence ID" value="XDQ76413.1"/>
    <property type="molecule type" value="Genomic_DNA"/>
</dbReference>
<accession>A0AB39TD19</accession>
<protein>
    <submittedName>
        <fullName evidence="1">Uncharacterized protein</fullName>
    </submittedName>
</protein>
<organism evidence="1">
    <name type="scientific">Streptomyces sp. R44</name>
    <dbReference type="NCBI Taxonomy" id="3238633"/>
    <lineage>
        <taxon>Bacteria</taxon>
        <taxon>Bacillati</taxon>
        <taxon>Actinomycetota</taxon>
        <taxon>Actinomycetes</taxon>
        <taxon>Kitasatosporales</taxon>
        <taxon>Streptomycetaceae</taxon>
        <taxon>Streptomyces</taxon>
    </lineage>
</organism>